<organism evidence="1 2">
    <name type="scientific">Blastopirellula marina DSM 3645</name>
    <dbReference type="NCBI Taxonomy" id="314230"/>
    <lineage>
        <taxon>Bacteria</taxon>
        <taxon>Pseudomonadati</taxon>
        <taxon>Planctomycetota</taxon>
        <taxon>Planctomycetia</taxon>
        <taxon>Pirellulales</taxon>
        <taxon>Pirellulaceae</taxon>
        <taxon>Blastopirellula</taxon>
    </lineage>
</organism>
<sequence>MGHVFGTVTYEGKPLPTGTVSFVPEKEGLPMAYAQIQADGTYEASTKSLGRGVPVGSHRVMITAMTDGGSGEGGNLIQLIPTRYGGDRMSGLTAEVQEGENKIDFLLEK</sequence>
<dbReference type="AlphaFoldDB" id="A4A1R2"/>
<proteinExistence type="predicted"/>
<evidence type="ECO:0008006" key="3">
    <source>
        <dbReference type="Google" id="ProtNLM"/>
    </source>
</evidence>
<dbReference type="EMBL" id="AANZ01000037">
    <property type="protein sequence ID" value="EAQ77271.1"/>
    <property type="molecule type" value="Genomic_DNA"/>
</dbReference>
<dbReference type="Proteomes" id="UP000004358">
    <property type="component" value="Unassembled WGS sequence"/>
</dbReference>
<reference evidence="1 2" key="1">
    <citation type="submission" date="2006-02" db="EMBL/GenBank/DDBJ databases">
        <authorList>
            <person name="Amann R."/>
            <person name="Ferriera S."/>
            <person name="Johnson J."/>
            <person name="Kravitz S."/>
            <person name="Halpern A."/>
            <person name="Remington K."/>
            <person name="Beeson K."/>
            <person name="Tran B."/>
            <person name="Rogers Y.-H."/>
            <person name="Friedman R."/>
            <person name="Venter J.C."/>
        </authorList>
    </citation>
    <scope>NUCLEOTIDE SEQUENCE [LARGE SCALE GENOMIC DNA]</scope>
    <source>
        <strain evidence="1 2">DSM 3645</strain>
    </source>
</reference>
<gene>
    <name evidence="1" type="ORF">DSM3645_29336</name>
</gene>
<dbReference type="STRING" id="314230.DSM3645_29336"/>
<name>A4A1R2_9BACT</name>
<protein>
    <recommendedName>
        <fullName evidence="3">Carboxypeptidase regulatory-like domain-containing protein</fullName>
    </recommendedName>
</protein>
<comment type="caution">
    <text evidence="1">The sequence shown here is derived from an EMBL/GenBank/DDBJ whole genome shotgun (WGS) entry which is preliminary data.</text>
</comment>
<dbReference type="HOGENOM" id="CLU_113730_1_1_0"/>
<accession>A4A1R2</accession>
<evidence type="ECO:0000313" key="2">
    <source>
        <dbReference type="Proteomes" id="UP000004358"/>
    </source>
</evidence>
<evidence type="ECO:0000313" key="1">
    <source>
        <dbReference type="EMBL" id="EAQ77271.1"/>
    </source>
</evidence>